<feature type="domain" description="TIR" evidence="2">
    <location>
        <begin position="13"/>
        <end position="178"/>
    </location>
</feature>
<dbReference type="GO" id="GO:0007165">
    <property type="term" value="P:signal transduction"/>
    <property type="evidence" value="ECO:0007669"/>
    <property type="project" value="InterPro"/>
</dbReference>
<dbReference type="FunFam" id="3.40.50.10140:FF:000007">
    <property type="entry name" value="Disease resistance protein (TIR-NBS-LRR class)"/>
    <property type="match status" value="1"/>
</dbReference>
<evidence type="ECO:0000256" key="1">
    <source>
        <dbReference type="ARBA" id="ARBA00023027"/>
    </source>
</evidence>
<dbReference type="PANTHER" id="PTHR32009">
    <property type="entry name" value="TMV RESISTANCE PROTEIN N-LIKE"/>
    <property type="match status" value="1"/>
</dbReference>
<reference evidence="3 4" key="1">
    <citation type="journal article" date="2018" name="Mol. Plant">
        <title>The genome of Artemisia annua provides insight into the evolution of Asteraceae family and artemisinin biosynthesis.</title>
        <authorList>
            <person name="Shen Q."/>
            <person name="Zhang L."/>
            <person name="Liao Z."/>
            <person name="Wang S."/>
            <person name="Yan T."/>
            <person name="Shi P."/>
            <person name="Liu M."/>
            <person name="Fu X."/>
            <person name="Pan Q."/>
            <person name="Wang Y."/>
            <person name="Lv Z."/>
            <person name="Lu X."/>
            <person name="Zhang F."/>
            <person name="Jiang W."/>
            <person name="Ma Y."/>
            <person name="Chen M."/>
            <person name="Hao X."/>
            <person name="Li L."/>
            <person name="Tang Y."/>
            <person name="Lv G."/>
            <person name="Zhou Y."/>
            <person name="Sun X."/>
            <person name="Brodelius P.E."/>
            <person name="Rose J.K.C."/>
            <person name="Tang K."/>
        </authorList>
    </citation>
    <scope>NUCLEOTIDE SEQUENCE [LARGE SCALE GENOMIC DNA]</scope>
    <source>
        <strain evidence="4">cv. Huhao1</strain>
        <tissue evidence="3">Leaf</tissue>
    </source>
</reference>
<proteinExistence type="predicted"/>
<evidence type="ECO:0000313" key="3">
    <source>
        <dbReference type="EMBL" id="PWA62001.1"/>
    </source>
</evidence>
<dbReference type="InterPro" id="IPR035897">
    <property type="entry name" value="Toll_tir_struct_dom_sf"/>
</dbReference>
<dbReference type="AlphaFoldDB" id="A0A2U1ML58"/>
<comment type="caution">
    <text evidence="3">The sequence shown here is derived from an EMBL/GenBank/DDBJ whole genome shotgun (WGS) entry which is preliminary data.</text>
</comment>
<organism evidence="3 4">
    <name type="scientific">Artemisia annua</name>
    <name type="common">Sweet wormwood</name>
    <dbReference type="NCBI Taxonomy" id="35608"/>
    <lineage>
        <taxon>Eukaryota</taxon>
        <taxon>Viridiplantae</taxon>
        <taxon>Streptophyta</taxon>
        <taxon>Embryophyta</taxon>
        <taxon>Tracheophyta</taxon>
        <taxon>Spermatophyta</taxon>
        <taxon>Magnoliopsida</taxon>
        <taxon>eudicotyledons</taxon>
        <taxon>Gunneridae</taxon>
        <taxon>Pentapetalae</taxon>
        <taxon>asterids</taxon>
        <taxon>campanulids</taxon>
        <taxon>Asterales</taxon>
        <taxon>Asteraceae</taxon>
        <taxon>Asteroideae</taxon>
        <taxon>Anthemideae</taxon>
        <taxon>Artemisiinae</taxon>
        <taxon>Artemisia</taxon>
    </lineage>
</organism>
<sequence length="235" mass="26393">MASTPSSSSTQLWNYDVYLSFRYEVRKKFVDHLYTALQQRGILTYVDNEDLSRGAPMDVTLLKAIQESRIAIVVFSIHYADSLWCLTELTSIIKCRDERGQIVIPIYYHVDPSEVRQQKGEFGYVFSKQALENIPKAESWRKALIDASDIVGWEVGDNPNIPESRCIQQVVDTVSNRLLPARDLNGIGTHLLDLKIGGGDSLMASSHPSNCTAASSYKLGNHNVFLSFQREDTAC</sequence>
<keyword evidence="4" id="KW-1185">Reference proteome</keyword>
<dbReference type="PANTHER" id="PTHR32009:SF109">
    <property type="entry name" value="TOLL-INTERLEUKIN-RESISTANCE (TIR) DOMAIN FAMILY PROTEIN"/>
    <property type="match status" value="1"/>
</dbReference>
<dbReference type="PROSITE" id="PS50104">
    <property type="entry name" value="TIR"/>
    <property type="match status" value="1"/>
</dbReference>
<dbReference type="OrthoDB" id="6160824at2759"/>
<evidence type="ECO:0000313" key="4">
    <source>
        <dbReference type="Proteomes" id="UP000245207"/>
    </source>
</evidence>
<dbReference type="SUPFAM" id="SSF52200">
    <property type="entry name" value="Toll/Interleukin receptor TIR domain"/>
    <property type="match status" value="1"/>
</dbReference>
<keyword evidence="1" id="KW-0520">NAD</keyword>
<protein>
    <submittedName>
        <fullName evidence="3">Nucleotide-binding site protein</fullName>
    </submittedName>
</protein>
<gene>
    <name evidence="3" type="ORF">CTI12_AA368150</name>
</gene>
<dbReference type="SMART" id="SM00255">
    <property type="entry name" value="TIR"/>
    <property type="match status" value="1"/>
</dbReference>
<evidence type="ECO:0000259" key="2">
    <source>
        <dbReference type="PROSITE" id="PS50104"/>
    </source>
</evidence>
<dbReference type="STRING" id="35608.A0A2U1ML58"/>
<dbReference type="SMR" id="A0A2U1ML58"/>
<dbReference type="Gene3D" id="3.40.50.10140">
    <property type="entry name" value="Toll/interleukin-1 receptor homology (TIR) domain"/>
    <property type="match status" value="1"/>
</dbReference>
<accession>A0A2U1ML58</accession>
<dbReference type="Pfam" id="PF01582">
    <property type="entry name" value="TIR"/>
    <property type="match status" value="1"/>
</dbReference>
<dbReference type="EMBL" id="PKPP01004970">
    <property type="protein sequence ID" value="PWA62001.1"/>
    <property type="molecule type" value="Genomic_DNA"/>
</dbReference>
<name>A0A2U1ML58_ARTAN</name>
<dbReference type="InterPro" id="IPR000157">
    <property type="entry name" value="TIR_dom"/>
</dbReference>
<dbReference type="Proteomes" id="UP000245207">
    <property type="component" value="Unassembled WGS sequence"/>
</dbReference>